<sequence length="36" mass="4086">MTSIERIGRVIASGELELAERLIVLYVDRTAKGLRR</sequence>
<evidence type="ECO:0000313" key="2">
    <source>
        <dbReference type="Proteomes" id="UP000226079"/>
    </source>
</evidence>
<dbReference type="Proteomes" id="UP000226079">
    <property type="component" value="Unassembled WGS sequence"/>
</dbReference>
<reference evidence="1 2" key="1">
    <citation type="submission" date="2017-10" db="EMBL/GenBank/DDBJ databases">
        <title>Sequencing the genomes of 1000 actinobacteria strains.</title>
        <authorList>
            <person name="Klenk H.-P."/>
        </authorList>
    </citation>
    <scope>NUCLEOTIDE SEQUENCE [LARGE SCALE GENOMIC DNA]</scope>
    <source>
        <strain evidence="1 2">DSM 15597</strain>
    </source>
</reference>
<accession>A0A2A9CS93</accession>
<dbReference type="EMBL" id="PDJC01000001">
    <property type="protein sequence ID" value="PFG17238.1"/>
    <property type="molecule type" value="Genomic_DNA"/>
</dbReference>
<protein>
    <submittedName>
        <fullName evidence="1">Uncharacterized protein</fullName>
    </submittedName>
</protein>
<organism evidence="1 2">
    <name type="scientific">Propionicimonas paludicola</name>
    <dbReference type="NCBI Taxonomy" id="185243"/>
    <lineage>
        <taxon>Bacteria</taxon>
        <taxon>Bacillati</taxon>
        <taxon>Actinomycetota</taxon>
        <taxon>Actinomycetes</taxon>
        <taxon>Propionibacteriales</taxon>
        <taxon>Nocardioidaceae</taxon>
        <taxon>Propionicimonas</taxon>
    </lineage>
</organism>
<proteinExistence type="predicted"/>
<dbReference type="AlphaFoldDB" id="A0A2A9CS93"/>
<comment type="caution">
    <text evidence="1">The sequence shown here is derived from an EMBL/GenBank/DDBJ whole genome shotgun (WGS) entry which is preliminary data.</text>
</comment>
<evidence type="ECO:0000313" key="1">
    <source>
        <dbReference type="EMBL" id="PFG17238.1"/>
    </source>
</evidence>
<keyword evidence="2" id="KW-1185">Reference proteome</keyword>
<gene>
    <name evidence="1" type="ORF">ATK74_1801</name>
</gene>
<name>A0A2A9CS93_9ACTN</name>